<keyword evidence="1 2" id="KW-0732">Signal</keyword>
<keyword evidence="4" id="KW-1185">Reference proteome</keyword>
<dbReference type="Proteomes" id="UP001595799">
    <property type="component" value="Unassembled WGS sequence"/>
</dbReference>
<dbReference type="Pfam" id="PF13416">
    <property type="entry name" value="SBP_bac_8"/>
    <property type="match status" value="1"/>
</dbReference>
<organism evidence="3 4">
    <name type="scientific">Fodinicurvata halophila</name>
    <dbReference type="NCBI Taxonomy" id="1419723"/>
    <lineage>
        <taxon>Bacteria</taxon>
        <taxon>Pseudomonadati</taxon>
        <taxon>Pseudomonadota</taxon>
        <taxon>Alphaproteobacteria</taxon>
        <taxon>Rhodospirillales</taxon>
        <taxon>Rhodovibrionaceae</taxon>
        <taxon>Fodinicurvata</taxon>
    </lineage>
</organism>
<sequence length="351" mass="38959">MSVARNMTLGVAVAAMGAIGLSGSLAAQERDLTVVSWGGSYQDAQRAAYFEPFQEDTGISLLEESFNGGLSNITSQVETDSVIWDVVQLEDPELQRACQQGYLERLPWDEIGGRDEFMEGGASECGAGTIVWSVIMAYNTDRVEGSPSGWEDFFDVEEFPGTRGLRRGAKFNLEIALMADGVAPEDVYDVLRTEEGVDRAFAKLDELKEHIQWWEAGAQPPEWLAAGDVAMSTSYNGRIDSAMQEGAPIDMAWEGQVYAIDSWAIVRGSPKMDQALEFIDYVSKPENMAELQKEMTYGPTKEAAFEYVDESMTSKLPTAPDNLEVALLNNTEFWVENQERLDRRFNSWASE</sequence>
<dbReference type="RefSeq" id="WP_382420771.1">
    <property type="nucleotide sequence ID" value="NZ_JBHSCW010000001.1"/>
</dbReference>
<evidence type="ECO:0000256" key="1">
    <source>
        <dbReference type="ARBA" id="ARBA00022729"/>
    </source>
</evidence>
<evidence type="ECO:0000256" key="2">
    <source>
        <dbReference type="SAM" id="SignalP"/>
    </source>
</evidence>
<reference evidence="4" key="1">
    <citation type="journal article" date="2019" name="Int. J. Syst. Evol. Microbiol.">
        <title>The Global Catalogue of Microorganisms (GCM) 10K type strain sequencing project: providing services to taxonomists for standard genome sequencing and annotation.</title>
        <authorList>
            <consortium name="The Broad Institute Genomics Platform"/>
            <consortium name="The Broad Institute Genome Sequencing Center for Infectious Disease"/>
            <person name="Wu L."/>
            <person name="Ma J."/>
        </authorList>
    </citation>
    <scope>NUCLEOTIDE SEQUENCE [LARGE SCALE GENOMIC DNA]</scope>
    <source>
        <strain evidence="4">CECT 8472</strain>
    </source>
</reference>
<accession>A0ABV8UGW7</accession>
<dbReference type="EMBL" id="JBHSCW010000001">
    <property type="protein sequence ID" value="MFC4350435.1"/>
    <property type="molecule type" value="Genomic_DNA"/>
</dbReference>
<dbReference type="InterPro" id="IPR006059">
    <property type="entry name" value="SBP"/>
</dbReference>
<gene>
    <name evidence="3" type="ORF">ACFOW6_02635</name>
</gene>
<dbReference type="PANTHER" id="PTHR30222:SF2">
    <property type="entry name" value="ABC TRANSPORTER SUBSTRATE-BINDING PROTEIN"/>
    <property type="match status" value="1"/>
</dbReference>
<comment type="caution">
    <text evidence="3">The sequence shown here is derived from an EMBL/GenBank/DDBJ whole genome shotgun (WGS) entry which is preliminary data.</text>
</comment>
<dbReference type="Gene3D" id="3.40.190.10">
    <property type="entry name" value="Periplasmic binding protein-like II"/>
    <property type="match status" value="2"/>
</dbReference>
<dbReference type="CDD" id="cd13589">
    <property type="entry name" value="PBP2_polyamine_RpCGA009"/>
    <property type="match status" value="1"/>
</dbReference>
<evidence type="ECO:0000313" key="4">
    <source>
        <dbReference type="Proteomes" id="UP001595799"/>
    </source>
</evidence>
<feature type="signal peptide" evidence="2">
    <location>
        <begin position="1"/>
        <end position="26"/>
    </location>
</feature>
<evidence type="ECO:0000313" key="3">
    <source>
        <dbReference type="EMBL" id="MFC4350435.1"/>
    </source>
</evidence>
<feature type="chain" id="PRO_5046398946" evidence="2">
    <location>
        <begin position="27"/>
        <end position="351"/>
    </location>
</feature>
<proteinExistence type="predicted"/>
<name>A0ABV8UGW7_9PROT</name>
<dbReference type="PANTHER" id="PTHR30222">
    <property type="entry name" value="SPERMIDINE/PUTRESCINE-BINDING PERIPLASMIC PROTEIN"/>
    <property type="match status" value="1"/>
</dbReference>
<dbReference type="SUPFAM" id="SSF53850">
    <property type="entry name" value="Periplasmic binding protein-like II"/>
    <property type="match status" value="1"/>
</dbReference>
<protein>
    <submittedName>
        <fullName evidence="3">ABC transporter substrate-binding protein</fullName>
    </submittedName>
</protein>